<feature type="transmembrane region" description="Helical" evidence="1">
    <location>
        <begin position="43"/>
        <end position="61"/>
    </location>
</feature>
<organism evidence="2 3">
    <name type="scientific">Actinotalea fermentans</name>
    <dbReference type="NCBI Taxonomy" id="43671"/>
    <lineage>
        <taxon>Bacteria</taxon>
        <taxon>Bacillati</taxon>
        <taxon>Actinomycetota</taxon>
        <taxon>Actinomycetes</taxon>
        <taxon>Micrococcales</taxon>
        <taxon>Cellulomonadaceae</taxon>
        <taxon>Actinotalea</taxon>
    </lineage>
</organism>
<dbReference type="InterPro" id="IPR046264">
    <property type="entry name" value="DUF6297"/>
</dbReference>
<keyword evidence="1" id="KW-0472">Membrane</keyword>
<dbReference type="Proteomes" id="UP000321484">
    <property type="component" value="Unassembled WGS sequence"/>
</dbReference>
<dbReference type="Pfam" id="PF19814">
    <property type="entry name" value="DUF6297"/>
    <property type="match status" value="1"/>
</dbReference>
<evidence type="ECO:0000256" key="1">
    <source>
        <dbReference type="SAM" id="Phobius"/>
    </source>
</evidence>
<feature type="transmembrane region" description="Helical" evidence="1">
    <location>
        <begin position="162"/>
        <end position="184"/>
    </location>
</feature>
<dbReference type="RefSeq" id="WP_146818939.1">
    <property type="nucleotide sequence ID" value="NZ_BJYK01000001.1"/>
</dbReference>
<feature type="transmembrane region" description="Helical" evidence="1">
    <location>
        <begin position="391"/>
        <end position="414"/>
    </location>
</feature>
<feature type="transmembrane region" description="Helical" evidence="1">
    <location>
        <begin position="223"/>
        <end position="244"/>
    </location>
</feature>
<keyword evidence="1" id="KW-0812">Transmembrane</keyword>
<evidence type="ECO:0000313" key="3">
    <source>
        <dbReference type="Proteomes" id="UP000321484"/>
    </source>
</evidence>
<name>A0A511YTG5_9CELL</name>
<gene>
    <name evidence="2" type="ORF">AFE02nite_02180</name>
</gene>
<proteinExistence type="predicted"/>
<evidence type="ECO:0000313" key="2">
    <source>
        <dbReference type="EMBL" id="GEN78484.1"/>
    </source>
</evidence>
<feature type="transmembrane region" description="Helical" evidence="1">
    <location>
        <begin position="341"/>
        <end position="361"/>
    </location>
</feature>
<keyword evidence="3" id="KW-1185">Reference proteome</keyword>
<dbReference type="EMBL" id="BJYK01000001">
    <property type="protein sequence ID" value="GEN78484.1"/>
    <property type="molecule type" value="Genomic_DNA"/>
</dbReference>
<keyword evidence="1" id="KW-1133">Transmembrane helix</keyword>
<feature type="transmembrane region" description="Helical" evidence="1">
    <location>
        <begin position="196"/>
        <end position="217"/>
    </location>
</feature>
<feature type="transmembrane region" description="Helical" evidence="1">
    <location>
        <begin position="420"/>
        <end position="440"/>
    </location>
</feature>
<sequence>MTAVLTGPEVGPAPSGRALRRWVVDTGNRHGGQGGLGDVLGDLYYAAVTGAIGVALALGSAQSLRSVLEPPTPDGLAPGSGLASAVPWLLLAGLGLVVSLAGRLGPVGVGGAEATWLLGAPVDRRGLLRPTARRFPLLAGGVAAVVVGVLDAGIAADRDAGHVLRTAVAGALAAVLVVLLAGVAQSAQLSRRRVALVGDLLLGVVPLVALGVTLAGGRLPTVVAVPALALAVLAAAVVGSAVLLDARLGALGARTLRESGSVAAQAAGALVSLDSRELGRALTDATSPSRRRRSRRFRLVRGPAAAVLVADALVLTRSVRHLVQVLVAAAVPVAVARTPELAGPGAFVLTVLVVGFVAMSATGEAARRAEMQPAVDRLLPLSDRTVRRLHMVVPGVAMLGWSLAAYAAVGSWWGGGVARWLLLGALATPVWAAAAVRAAFRPAPNWGGPLVSSPMGALPGGVAGVVARGPDVAFLGHVPVVVALVTGATPPVLLAVQVAVSAICVAVAGSTDTRSWTEKMADASASPAGGRP</sequence>
<dbReference type="OrthoDB" id="4922321at2"/>
<feature type="transmembrane region" description="Helical" evidence="1">
    <location>
        <begin position="81"/>
        <end position="101"/>
    </location>
</feature>
<feature type="transmembrane region" description="Helical" evidence="1">
    <location>
        <begin position="135"/>
        <end position="156"/>
    </location>
</feature>
<accession>A0A511YTG5</accession>
<dbReference type="AlphaFoldDB" id="A0A511YTG5"/>
<comment type="caution">
    <text evidence="2">The sequence shown here is derived from an EMBL/GenBank/DDBJ whole genome shotgun (WGS) entry which is preliminary data.</text>
</comment>
<protein>
    <submittedName>
        <fullName evidence="2">Uncharacterized protein</fullName>
    </submittedName>
</protein>
<feature type="transmembrane region" description="Helical" evidence="1">
    <location>
        <begin position="299"/>
        <end position="316"/>
    </location>
</feature>
<reference evidence="2 3" key="1">
    <citation type="submission" date="2019-07" db="EMBL/GenBank/DDBJ databases">
        <title>Whole genome shotgun sequence of Actinotalea fermentans NBRC 105374.</title>
        <authorList>
            <person name="Hosoyama A."/>
            <person name="Uohara A."/>
            <person name="Ohji S."/>
            <person name="Ichikawa N."/>
        </authorList>
    </citation>
    <scope>NUCLEOTIDE SEQUENCE [LARGE SCALE GENOMIC DNA]</scope>
    <source>
        <strain evidence="2 3">NBRC 105374</strain>
    </source>
</reference>